<dbReference type="RefSeq" id="XP_005842723.1">
    <property type="nucleotide sequence ID" value="XM_005842665.1"/>
</dbReference>
<feature type="region of interest" description="Disordered" evidence="1">
    <location>
        <begin position="144"/>
        <end position="163"/>
    </location>
</feature>
<evidence type="ECO:0000313" key="3">
    <source>
        <dbReference type="Proteomes" id="UP000008141"/>
    </source>
</evidence>
<organism evidence="3">
    <name type="scientific">Chlorella variabilis</name>
    <name type="common">Green alga</name>
    <dbReference type="NCBI Taxonomy" id="554065"/>
    <lineage>
        <taxon>Eukaryota</taxon>
        <taxon>Viridiplantae</taxon>
        <taxon>Chlorophyta</taxon>
        <taxon>core chlorophytes</taxon>
        <taxon>Trebouxiophyceae</taxon>
        <taxon>Chlorellales</taxon>
        <taxon>Chlorellaceae</taxon>
        <taxon>Chlorella clade</taxon>
        <taxon>Chlorella</taxon>
    </lineage>
</organism>
<evidence type="ECO:0000256" key="1">
    <source>
        <dbReference type="SAM" id="MobiDB-lite"/>
    </source>
</evidence>
<dbReference type="AlphaFoldDB" id="E1ZU96"/>
<dbReference type="Proteomes" id="UP000008141">
    <property type="component" value="Unassembled WGS sequence"/>
</dbReference>
<protein>
    <submittedName>
        <fullName evidence="2">Expressed protein</fullName>
    </submittedName>
</protein>
<dbReference type="KEGG" id="cvr:CHLNCDRAFT_134612"/>
<proteinExistence type="predicted"/>
<dbReference type="GeneID" id="17350032"/>
<dbReference type="InParanoid" id="E1ZU96"/>
<dbReference type="EMBL" id="GL433934">
    <property type="protein sequence ID" value="EFN50598.1"/>
    <property type="molecule type" value="Genomic_DNA"/>
</dbReference>
<gene>
    <name evidence="2" type="ORF">CHLNCDRAFT_134612</name>
</gene>
<keyword evidence="3" id="KW-1185">Reference proteome</keyword>
<evidence type="ECO:0000313" key="2">
    <source>
        <dbReference type="EMBL" id="EFN50598.1"/>
    </source>
</evidence>
<name>E1ZU96_CHLVA</name>
<accession>E1ZU96</accession>
<sequence>MALLRQERLGRVLGAAAVPAPTPRRQLTEVLASRQATLRKVAAVQLGARREDTQTRACLAARELQRWLSSLAAELGYTMETIDPAGVLWRGHIQHEHHVLGKPLEQVMDRVGLKTKEVAERYAHRGRHQARLRKQQRLAQQGVRRVRQGQAEAGPPNRPAPLRSTTLRAQLRQLIEGYSA</sequence>
<reference evidence="2 3" key="1">
    <citation type="journal article" date="2010" name="Plant Cell">
        <title>The Chlorella variabilis NC64A genome reveals adaptation to photosymbiosis, coevolution with viruses, and cryptic sex.</title>
        <authorList>
            <person name="Blanc G."/>
            <person name="Duncan G."/>
            <person name="Agarkova I."/>
            <person name="Borodovsky M."/>
            <person name="Gurnon J."/>
            <person name="Kuo A."/>
            <person name="Lindquist E."/>
            <person name="Lucas S."/>
            <person name="Pangilinan J."/>
            <person name="Polle J."/>
            <person name="Salamov A."/>
            <person name="Terry A."/>
            <person name="Yamada T."/>
            <person name="Dunigan D.D."/>
            <person name="Grigoriev I.V."/>
            <person name="Claverie J.M."/>
            <person name="Van Etten J.L."/>
        </authorList>
    </citation>
    <scope>NUCLEOTIDE SEQUENCE [LARGE SCALE GENOMIC DNA]</scope>
    <source>
        <strain evidence="2 3">NC64A</strain>
    </source>
</reference>